<dbReference type="PANTHER" id="PTHR32329">
    <property type="entry name" value="BIFUNCTIONAL PROTEIN [INCLUDES 2-HYDROXYACYL-COA DEHYDRATASE (N-TER) AND ITS ACTIVATOR DOMAIN (C_TERM)-RELATED"/>
    <property type="match status" value="1"/>
</dbReference>
<accession>A0A3B0X9M2</accession>
<sequence>MNIPLSQKQTTDISSLKPFDSITVTPQWYEPAKKSFKKHEKDTATILFGGLSNMHDQLMEAAIQSLGYKAKALNCPDREALQTGKEFGNRGQCNPTYFTVGNLVKHLIHLRDKENIKTQDIIDNYVFVTASGCGPCRFGMYNTEYRKALRDAGFENFRTLTFEQDSPENASEKDDGLELNLKFYLRIIRVVMLADVVNLMGYRIRPYEITPGDTDIAMDKCRLILQDTISKKKNLRKALRECKSLFNGVKTNKLQVKAKVAIIGEFWAMTTEGDGNYKLQRFLESEGAECDIQPITNWILYMIWLAKFDSNKASQLEKNALNQTGNSAVNQSFLRFLLKMGDLFMKKTFYRYAKHIGLTHYKLSDMNKIASLAGKHYYNELTGGEGHMEVGKLIYNFSAKKSHLVISVKPFGCMPSSGVSDGIQSLVTKQYPGINFLPIETSGDGAVNVYSRIQMALFKARQFAQKEYEQALNDKNISLDTLEKKVNADKKMRHATTYAPHTVAGSMANIIYQQKTA</sequence>
<organism evidence="1">
    <name type="scientific">hydrothermal vent metagenome</name>
    <dbReference type="NCBI Taxonomy" id="652676"/>
    <lineage>
        <taxon>unclassified sequences</taxon>
        <taxon>metagenomes</taxon>
        <taxon>ecological metagenomes</taxon>
    </lineage>
</organism>
<dbReference type="AlphaFoldDB" id="A0A3B0X9M2"/>
<dbReference type="InterPro" id="IPR051805">
    <property type="entry name" value="Dehydratase_Activator_Redct"/>
</dbReference>
<gene>
    <name evidence="1" type="ORF">MNBD_GAMMA11-137</name>
</gene>
<evidence type="ECO:0000313" key="1">
    <source>
        <dbReference type="EMBL" id="VAW64985.1"/>
    </source>
</evidence>
<reference evidence="1" key="1">
    <citation type="submission" date="2018-06" db="EMBL/GenBank/DDBJ databases">
        <authorList>
            <person name="Zhirakovskaya E."/>
        </authorList>
    </citation>
    <scope>NUCLEOTIDE SEQUENCE</scope>
</reference>
<name>A0A3B0X9M2_9ZZZZ</name>
<proteinExistence type="predicted"/>
<protein>
    <submittedName>
        <fullName evidence="1">Activator of (R)-2-hydroxyglutaryl-CoA dehydratase</fullName>
    </submittedName>
</protein>
<dbReference type="EMBL" id="UOFG01000242">
    <property type="protein sequence ID" value="VAW64985.1"/>
    <property type="molecule type" value="Genomic_DNA"/>
</dbReference>
<dbReference type="PANTHER" id="PTHR32329:SF2">
    <property type="entry name" value="BIFUNCTIONAL PROTEIN [INCLUDES 2-HYDROXYACYL-COA DEHYDRATASE (N-TER) AND ITS ACTIVATOR DOMAIN (C_TERM)"/>
    <property type="match status" value="1"/>
</dbReference>